<dbReference type="GO" id="GO:0005975">
    <property type="term" value="P:carbohydrate metabolic process"/>
    <property type="evidence" value="ECO:0007669"/>
    <property type="project" value="InterPro"/>
</dbReference>
<organism evidence="7 8">
    <name type="scientific">Agathobaculum butyriciproducens</name>
    <dbReference type="NCBI Taxonomy" id="1628085"/>
    <lineage>
        <taxon>Bacteria</taxon>
        <taxon>Bacillati</taxon>
        <taxon>Bacillota</taxon>
        <taxon>Clostridia</taxon>
        <taxon>Eubacteriales</taxon>
        <taxon>Butyricicoccaceae</taxon>
        <taxon>Agathobaculum</taxon>
    </lineage>
</organism>
<keyword evidence="3 5" id="KW-0378">Hydrolase</keyword>
<evidence type="ECO:0000259" key="6">
    <source>
        <dbReference type="Pfam" id="PF17801"/>
    </source>
</evidence>
<dbReference type="InterPro" id="IPR013785">
    <property type="entry name" value="Aldolase_TIM"/>
</dbReference>
<dbReference type="PANTHER" id="PTHR11452">
    <property type="entry name" value="ALPHA-GALACTOSIDASE/ALPHA-N-ACETYLGALACTOSAMINIDASE"/>
    <property type="match status" value="1"/>
</dbReference>
<protein>
    <recommendedName>
        <fullName evidence="5">Alpha-galactosidase</fullName>
        <ecNumber evidence="5">3.2.1.22</ecNumber>
    </recommendedName>
    <alternativeName>
        <fullName evidence="5">Melibiase</fullName>
    </alternativeName>
</protein>
<dbReference type="InterPro" id="IPR013780">
    <property type="entry name" value="Glyco_hydro_b"/>
</dbReference>
<dbReference type="SUPFAM" id="SSF51011">
    <property type="entry name" value="Glycosyl hydrolase domain"/>
    <property type="match status" value="1"/>
</dbReference>
<dbReference type="Gene3D" id="3.20.20.70">
    <property type="entry name" value="Aldolase class I"/>
    <property type="match status" value="1"/>
</dbReference>
<proteinExistence type="inferred from homology"/>
<sequence length="435" mass="49229">MDKNLFAVNPPMGWNSWDCYGASVTEEDLIRNADYMAEHLKPYGWEYVVCDIQWSEPTADSTAYHAFAELCMDEYGRLMPSPNRFPSAADGKGFKPIADYIHSKGLKFGIHIMRGIPRQAVAKNVPIKGTDVHARDIAHTASICAWNSDMYGLNPVAVGAQAYYDSLFELYASWGVDFVKVDDICVVYRRINQDYDYSGREEIEMIAAAIQHCGRDIVLSLSPGPAMVEQADHLRKYANMWRITNDFWDRWEDITEMFMRCRNWSPYVSNGCFPDCDMLPVGHISIRGCEHGVFERNTLLTRPEQRTMLTLWSIFRSPLMLGCELTDLDEWTLGLITNPEVLALLKDSRNAREILNVCDTIAWQAEDEQGNTYLAVFNLSNLPAKREITLDKLGLSGEYTVHDLWGDQPDAVVSSGIVCSIDTHGAVLFKLTTKS</sequence>
<comment type="catalytic activity">
    <reaction evidence="5">
        <text>Hydrolysis of terminal, non-reducing alpha-D-galactose residues in alpha-D-galactosides, including galactose oligosaccharides, galactomannans and galactolipids.</text>
        <dbReference type="EC" id="3.2.1.22"/>
    </reaction>
</comment>
<dbReference type="PANTHER" id="PTHR11452:SF42">
    <property type="entry name" value="ALPHA-GALACTOSIDASE"/>
    <property type="match status" value="1"/>
</dbReference>
<dbReference type="GeneID" id="98661476"/>
<evidence type="ECO:0000256" key="3">
    <source>
        <dbReference type="ARBA" id="ARBA00022801"/>
    </source>
</evidence>
<evidence type="ECO:0000256" key="2">
    <source>
        <dbReference type="ARBA" id="ARBA00022729"/>
    </source>
</evidence>
<feature type="domain" description="Alpha galactosidase C-terminal" evidence="6">
    <location>
        <begin position="361"/>
        <end position="431"/>
    </location>
</feature>
<keyword evidence="5" id="KW-1015">Disulfide bond</keyword>
<dbReference type="PRINTS" id="PR00740">
    <property type="entry name" value="GLHYDRLASE27"/>
</dbReference>
<name>A0AAW4W2A7_9FIRM</name>
<dbReference type="CDD" id="cd14792">
    <property type="entry name" value="GH27"/>
    <property type="match status" value="1"/>
</dbReference>
<dbReference type="Proteomes" id="UP001298753">
    <property type="component" value="Unassembled WGS sequence"/>
</dbReference>
<dbReference type="AlphaFoldDB" id="A0AAW4W2A7"/>
<dbReference type="Gene3D" id="2.60.40.1180">
    <property type="entry name" value="Golgi alpha-mannosidase II"/>
    <property type="match status" value="1"/>
</dbReference>
<reference evidence="7 8" key="1">
    <citation type="submission" date="2021-10" db="EMBL/GenBank/DDBJ databases">
        <title>Anaerobic single-cell dispensing facilitates the cultivation of human gut bacteria.</title>
        <authorList>
            <person name="Afrizal A."/>
        </authorList>
    </citation>
    <scope>NUCLEOTIDE SEQUENCE [LARGE SCALE GENOMIC DNA]</scope>
    <source>
        <strain evidence="7 8">CLA-AA-H270</strain>
    </source>
</reference>
<comment type="caution">
    <text evidence="7">The sequence shown here is derived from an EMBL/GenBank/DDBJ whole genome shotgun (WGS) entry which is preliminary data.</text>
</comment>
<evidence type="ECO:0000256" key="4">
    <source>
        <dbReference type="ARBA" id="ARBA00023295"/>
    </source>
</evidence>
<comment type="similarity">
    <text evidence="1 5">Belongs to the glycosyl hydrolase 27 family.</text>
</comment>
<dbReference type="RefSeq" id="WP_227601222.1">
    <property type="nucleotide sequence ID" value="NZ_JAJEPX010000063.1"/>
</dbReference>
<dbReference type="GO" id="GO:0004557">
    <property type="term" value="F:alpha-galactosidase activity"/>
    <property type="evidence" value="ECO:0007669"/>
    <property type="project" value="UniProtKB-EC"/>
</dbReference>
<keyword evidence="2" id="KW-0732">Signal</keyword>
<gene>
    <name evidence="7" type="ORF">LKD22_12095</name>
</gene>
<evidence type="ECO:0000256" key="5">
    <source>
        <dbReference type="RuleBase" id="RU361168"/>
    </source>
</evidence>
<evidence type="ECO:0000313" key="8">
    <source>
        <dbReference type="Proteomes" id="UP001298753"/>
    </source>
</evidence>
<dbReference type="SUPFAM" id="SSF51445">
    <property type="entry name" value="(Trans)glycosidases"/>
    <property type="match status" value="1"/>
</dbReference>
<evidence type="ECO:0000256" key="1">
    <source>
        <dbReference type="ARBA" id="ARBA00009743"/>
    </source>
</evidence>
<keyword evidence="8" id="KW-1185">Reference proteome</keyword>
<evidence type="ECO:0000313" key="7">
    <source>
        <dbReference type="EMBL" id="MCC2177850.1"/>
    </source>
</evidence>
<dbReference type="InterPro" id="IPR002241">
    <property type="entry name" value="Glyco_hydro_27"/>
</dbReference>
<dbReference type="EC" id="3.2.1.22" evidence="5"/>
<dbReference type="Pfam" id="PF17801">
    <property type="entry name" value="Melibiase_C"/>
    <property type="match status" value="1"/>
</dbReference>
<accession>A0AAW4W2A7</accession>
<dbReference type="EMBL" id="JAJEPX010000063">
    <property type="protein sequence ID" value="MCC2177850.1"/>
    <property type="molecule type" value="Genomic_DNA"/>
</dbReference>
<keyword evidence="4 5" id="KW-0326">Glycosidase</keyword>
<dbReference type="Pfam" id="PF16499">
    <property type="entry name" value="Melibiase_2"/>
    <property type="match status" value="2"/>
</dbReference>
<dbReference type="InterPro" id="IPR017853">
    <property type="entry name" value="GH"/>
</dbReference>
<dbReference type="InterPro" id="IPR041233">
    <property type="entry name" value="Melibiase_C"/>
</dbReference>